<sequence>MTKQILPAFGINRCNIDIGIKSINTTRHHPCSQISCTNTRIMKVSIAAFVAALFFAQATQASICSCLPKAGCEAACPAGSHCVQSDSYCPPQNPAGGCDADHRWYCISN</sequence>
<reference evidence="1" key="1">
    <citation type="submission" date="2013-08" db="EMBL/GenBank/DDBJ databases">
        <title>Gene expansion shapes genome architecture in the human pathogen Lichtheimia corymbifera: an evolutionary genomics analysis in the ancient terrestrial Mucorales (Mucoromycotina).</title>
        <authorList>
            <person name="Schwartze V.U."/>
            <person name="Winter S."/>
            <person name="Shelest E."/>
            <person name="Marcet-Houben M."/>
            <person name="Horn F."/>
            <person name="Wehner S."/>
            <person name="Hoffmann K."/>
            <person name="Riege K."/>
            <person name="Sammeth M."/>
            <person name="Nowrousian M."/>
            <person name="Valiante V."/>
            <person name="Linde J."/>
            <person name="Jacobsen I.D."/>
            <person name="Marz M."/>
            <person name="Brakhage A.A."/>
            <person name="Gabaldon T."/>
            <person name="Bocker S."/>
            <person name="Voigt K."/>
        </authorList>
    </citation>
    <scope>NUCLEOTIDE SEQUENCE [LARGE SCALE GENOMIC DNA]</scope>
    <source>
        <strain evidence="1">FSU 9682</strain>
    </source>
</reference>
<dbReference type="VEuPathDB" id="FungiDB:LCOR_06115.1"/>
<proteinExistence type="predicted"/>
<dbReference type="EMBL" id="CBTN010000026">
    <property type="protein sequence ID" value="CDH54903.1"/>
    <property type="molecule type" value="Genomic_DNA"/>
</dbReference>
<keyword evidence="2" id="KW-1185">Reference proteome</keyword>
<dbReference type="Proteomes" id="UP000027586">
    <property type="component" value="Unassembled WGS sequence"/>
</dbReference>
<accession>A0A068RXN0</accession>
<comment type="caution">
    <text evidence="1">The sequence shown here is derived from an EMBL/GenBank/DDBJ whole genome shotgun (WGS) entry which is preliminary data.</text>
</comment>
<evidence type="ECO:0000313" key="2">
    <source>
        <dbReference type="Proteomes" id="UP000027586"/>
    </source>
</evidence>
<gene>
    <name evidence="1" type="ORF">LCOR_06115.1</name>
</gene>
<evidence type="ECO:0000313" key="1">
    <source>
        <dbReference type="EMBL" id="CDH54903.1"/>
    </source>
</evidence>
<organism evidence="1 2">
    <name type="scientific">Lichtheimia corymbifera JMRC:FSU:9682</name>
    <dbReference type="NCBI Taxonomy" id="1263082"/>
    <lineage>
        <taxon>Eukaryota</taxon>
        <taxon>Fungi</taxon>
        <taxon>Fungi incertae sedis</taxon>
        <taxon>Mucoromycota</taxon>
        <taxon>Mucoromycotina</taxon>
        <taxon>Mucoromycetes</taxon>
        <taxon>Mucorales</taxon>
        <taxon>Lichtheimiaceae</taxon>
        <taxon>Lichtheimia</taxon>
    </lineage>
</organism>
<protein>
    <submittedName>
        <fullName evidence="1">Uncharacterized protein</fullName>
    </submittedName>
</protein>
<name>A0A068RXN0_9FUNG</name>
<dbReference type="AlphaFoldDB" id="A0A068RXN0"/>